<feature type="domain" description="Fibrinogen C-terminal" evidence="4">
    <location>
        <begin position="450"/>
        <end position="509"/>
    </location>
</feature>
<evidence type="ECO:0008006" key="7">
    <source>
        <dbReference type="Google" id="ProtNLM"/>
    </source>
</evidence>
<evidence type="ECO:0000259" key="4">
    <source>
        <dbReference type="PROSITE" id="PS51406"/>
    </source>
</evidence>
<dbReference type="Gene3D" id="2.60.120.260">
    <property type="entry name" value="Galactose-binding domain-like"/>
    <property type="match status" value="1"/>
</dbReference>
<dbReference type="Gene3D" id="2.60.120.1000">
    <property type="match status" value="1"/>
</dbReference>
<dbReference type="PROSITE" id="PS50022">
    <property type="entry name" value="FA58C_3"/>
    <property type="match status" value="1"/>
</dbReference>
<dbReference type="InterPro" id="IPR000421">
    <property type="entry name" value="FA58C"/>
</dbReference>
<dbReference type="STRING" id="327939.BIW53_17540"/>
<keyword evidence="2" id="KW-0732">Signal</keyword>
<reference evidence="5 6" key="1">
    <citation type="submission" date="2016-10" db="EMBL/GenBank/DDBJ databases">
        <title>Pseudoalteromonas amylolytica sp. nov., isolated from the surface seawater.</title>
        <authorList>
            <person name="Wu Y.-H."/>
            <person name="Cheng H."/>
            <person name="Jin X.-B."/>
            <person name="Wang C.-S."/>
            <person name="Xu X.-W."/>
        </authorList>
    </citation>
    <scope>NUCLEOTIDE SEQUENCE [LARGE SCALE GENOMIC DNA]</scope>
    <source>
        <strain evidence="5 6">JCM 12483</strain>
    </source>
</reference>
<keyword evidence="1" id="KW-0677">Repeat</keyword>
<dbReference type="NCBIfam" id="NF040941">
    <property type="entry name" value="GGGWT_bact"/>
    <property type="match status" value="1"/>
</dbReference>
<comment type="caution">
    <text evidence="5">The sequence shown here is derived from an EMBL/GenBank/DDBJ whole genome shotgun (WGS) entry which is preliminary data.</text>
</comment>
<sequence>MQRNVLRAIALCAGAVISSNAYSLTLIENVEVTDSKTTIAINGYTDPVVFASVPTLNDSEPGVVSISNVTDSSFDVQFKEWPYLDGVHGAEYVSFLVVEKGRHQLQDGSIWEAGEFTLKSGTTHQFFNESFVHAPHILLNGQTQNRADAYALRVSSLSKLTFGASLDVQESGSVHAEESIGYLAVYKDNNNGITNENLAYNLTQQAINQEGFQTISGKLLVQEEQSKDAETAHWLEAVAILNLKNQLFAQDITHYGKDTMALRLETSSTFGVEPGETTGQYGNIALVGSNGLTESSYTTSHSYSLDSASGAFDGYNLSTLVNTDATYGKIKRGVWLTTVAQEHWLQVAFEKRAYISAFRVMVHKSAADLGMGVKDVTLQVSDDNINFIDHESFSLARSYDQTVELTQPAIGKYVRLKIHNTHGHNYRVLSELEYYGGFVTSGGPVTPPEEPEPVNGITCASILQQNANASSGTYLIDPDGDGGIAPFYAHCDMTTNGGGWTLVAHHTDGLETIVHTSPVTQAEVGVLPNEQWQAVRNNMTEGMMFIDEHAKVSQISKSKLYNANCIAVKQNNDLTQPLVSYDTAALWHHEGTGCSLSGLDYSLIIMSVKSTTRGDSYLRNGASLYQHSVRFDVWPYNHEVYSGSEQDTLFYYVK</sequence>
<dbReference type="Pfam" id="PF00754">
    <property type="entry name" value="F5_F8_type_C"/>
    <property type="match status" value="1"/>
</dbReference>
<dbReference type="InterPro" id="IPR002181">
    <property type="entry name" value="Fibrinogen_a/b/g_C_dom"/>
</dbReference>
<dbReference type="InterPro" id="IPR036056">
    <property type="entry name" value="Fibrinogen-like_C"/>
</dbReference>
<dbReference type="OrthoDB" id="6396696at2"/>
<organism evidence="5 6">
    <name type="scientific">Pseudoalteromonas byunsanensis</name>
    <dbReference type="NCBI Taxonomy" id="327939"/>
    <lineage>
        <taxon>Bacteria</taxon>
        <taxon>Pseudomonadati</taxon>
        <taxon>Pseudomonadota</taxon>
        <taxon>Gammaproteobacteria</taxon>
        <taxon>Alteromonadales</taxon>
        <taxon>Pseudoalteromonadaceae</taxon>
        <taxon>Pseudoalteromonas</taxon>
    </lineage>
</organism>
<evidence type="ECO:0000259" key="3">
    <source>
        <dbReference type="PROSITE" id="PS50022"/>
    </source>
</evidence>
<dbReference type="Proteomes" id="UP000180253">
    <property type="component" value="Unassembled WGS sequence"/>
</dbReference>
<dbReference type="SUPFAM" id="SSF56496">
    <property type="entry name" value="Fibrinogen C-terminal domain-like"/>
    <property type="match status" value="1"/>
</dbReference>
<keyword evidence="6" id="KW-1185">Reference proteome</keyword>
<evidence type="ECO:0000256" key="2">
    <source>
        <dbReference type="SAM" id="SignalP"/>
    </source>
</evidence>
<evidence type="ECO:0000256" key="1">
    <source>
        <dbReference type="ARBA" id="ARBA00022737"/>
    </source>
</evidence>
<gene>
    <name evidence="5" type="ORF">BIW53_17540</name>
</gene>
<accession>A0A1S1N3W5</accession>
<feature type="domain" description="F5/8 type C" evidence="3">
    <location>
        <begin position="285"/>
        <end position="437"/>
    </location>
</feature>
<protein>
    <recommendedName>
        <fullName evidence="7">Fibrinogen C-terminal domain-containing protein</fullName>
    </recommendedName>
</protein>
<dbReference type="AlphaFoldDB" id="A0A1S1N3W5"/>
<dbReference type="PROSITE" id="PS51406">
    <property type="entry name" value="FIBRINOGEN_C_2"/>
    <property type="match status" value="1"/>
</dbReference>
<evidence type="ECO:0000313" key="6">
    <source>
        <dbReference type="Proteomes" id="UP000180253"/>
    </source>
</evidence>
<dbReference type="RefSeq" id="WP_070993315.1">
    <property type="nucleotide sequence ID" value="NZ_CBCSHD010000004.1"/>
</dbReference>
<feature type="chain" id="PRO_5010294812" description="Fibrinogen C-terminal domain-containing protein" evidence="2">
    <location>
        <begin position="24"/>
        <end position="654"/>
    </location>
</feature>
<dbReference type="Pfam" id="PF00147">
    <property type="entry name" value="Fibrinogen_C"/>
    <property type="match status" value="1"/>
</dbReference>
<feature type="signal peptide" evidence="2">
    <location>
        <begin position="1"/>
        <end position="23"/>
    </location>
</feature>
<evidence type="ECO:0000313" key="5">
    <source>
        <dbReference type="EMBL" id="OHU94023.1"/>
    </source>
</evidence>
<dbReference type="SUPFAM" id="SSF49785">
    <property type="entry name" value="Galactose-binding domain-like"/>
    <property type="match status" value="1"/>
</dbReference>
<proteinExistence type="predicted"/>
<dbReference type="EMBL" id="MNAN01000035">
    <property type="protein sequence ID" value="OHU94023.1"/>
    <property type="molecule type" value="Genomic_DNA"/>
</dbReference>
<name>A0A1S1N3W5_9GAMM</name>
<dbReference type="InterPro" id="IPR008979">
    <property type="entry name" value="Galactose-bd-like_sf"/>
</dbReference>